<evidence type="ECO:0000313" key="1">
    <source>
        <dbReference type="Proteomes" id="UP000887580"/>
    </source>
</evidence>
<dbReference type="WBParaSite" id="PS1159_v2.g8111.t1">
    <property type="protein sequence ID" value="PS1159_v2.g8111.t1"/>
    <property type="gene ID" value="PS1159_v2.g8111"/>
</dbReference>
<accession>A0AC35GS36</accession>
<reference evidence="2" key="1">
    <citation type="submission" date="2022-11" db="UniProtKB">
        <authorList>
            <consortium name="WormBaseParasite"/>
        </authorList>
    </citation>
    <scope>IDENTIFICATION</scope>
</reference>
<sequence length="117" mass="12664">MLEASKLLTEVLAEIPKSQSTTTSLASQTQTYVTAQEGLDSEDRLFQEPSTVHDEQSQSTITETSTSGINQAPSFRQEIQNATFVAGQSAQLKCIVAGNPSPQVEWFVDGDLIVSNE</sequence>
<dbReference type="Proteomes" id="UP000887580">
    <property type="component" value="Unplaced"/>
</dbReference>
<evidence type="ECO:0000313" key="2">
    <source>
        <dbReference type="WBParaSite" id="PS1159_v2.g8111.t1"/>
    </source>
</evidence>
<protein>
    <submittedName>
        <fullName evidence="2">Ig-like domain-containing protein</fullName>
    </submittedName>
</protein>
<name>A0AC35GS36_9BILA</name>
<proteinExistence type="predicted"/>
<organism evidence="1 2">
    <name type="scientific">Panagrolaimus sp. PS1159</name>
    <dbReference type="NCBI Taxonomy" id="55785"/>
    <lineage>
        <taxon>Eukaryota</taxon>
        <taxon>Metazoa</taxon>
        <taxon>Ecdysozoa</taxon>
        <taxon>Nematoda</taxon>
        <taxon>Chromadorea</taxon>
        <taxon>Rhabditida</taxon>
        <taxon>Tylenchina</taxon>
        <taxon>Panagrolaimomorpha</taxon>
        <taxon>Panagrolaimoidea</taxon>
        <taxon>Panagrolaimidae</taxon>
        <taxon>Panagrolaimus</taxon>
    </lineage>
</organism>